<keyword evidence="5 10" id="KW-1133">Transmembrane helix</keyword>
<evidence type="ECO:0000256" key="5">
    <source>
        <dbReference type="ARBA" id="ARBA00022989"/>
    </source>
</evidence>
<dbReference type="GO" id="GO:0005886">
    <property type="term" value="C:plasma membrane"/>
    <property type="evidence" value="ECO:0007669"/>
    <property type="project" value="TreeGrafter"/>
</dbReference>
<dbReference type="FunFam" id="2.60.40.10:FF:000193">
    <property type="entry name" value="Myelin protein zero-like 1 like"/>
    <property type="match status" value="1"/>
</dbReference>
<keyword evidence="3 10" id="KW-0812">Transmembrane</keyword>
<comment type="subcellular location">
    <subcellularLocation>
        <location evidence="1">Membrane</location>
        <topology evidence="1">Single-pass type I membrane protein</topology>
    </subcellularLocation>
</comment>
<dbReference type="InterPro" id="IPR003599">
    <property type="entry name" value="Ig_sub"/>
</dbReference>
<dbReference type="SMART" id="SM00406">
    <property type="entry name" value="IGv"/>
    <property type="match status" value="1"/>
</dbReference>
<comment type="similarity">
    <text evidence="2">Belongs to the myelin P0 protein family.</text>
</comment>
<dbReference type="InterPro" id="IPR036179">
    <property type="entry name" value="Ig-like_dom_sf"/>
</dbReference>
<evidence type="ECO:0000256" key="4">
    <source>
        <dbReference type="ARBA" id="ARBA00022729"/>
    </source>
</evidence>
<evidence type="ECO:0000256" key="6">
    <source>
        <dbReference type="ARBA" id="ARBA00023136"/>
    </source>
</evidence>
<dbReference type="Pfam" id="PF07686">
    <property type="entry name" value="V-set"/>
    <property type="match status" value="1"/>
</dbReference>
<dbReference type="PRINTS" id="PR00213">
    <property type="entry name" value="MYELINP0"/>
</dbReference>
<protein>
    <submittedName>
        <fullName evidence="12">Myelin protein zero like 3</fullName>
    </submittedName>
</protein>
<keyword evidence="4" id="KW-0732">Signal</keyword>
<dbReference type="Proteomes" id="UP000694545">
    <property type="component" value="Unplaced"/>
</dbReference>
<keyword evidence="13" id="KW-1185">Reference proteome</keyword>
<dbReference type="InterPro" id="IPR000920">
    <property type="entry name" value="Myelin_P0-rel"/>
</dbReference>
<evidence type="ECO:0000256" key="8">
    <source>
        <dbReference type="ARBA" id="ARBA00023180"/>
    </source>
</evidence>
<dbReference type="SUPFAM" id="SSF48726">
    <property type="entry name" value="Immunoglobulin"/>
    <property type="match status" value="1"/>
</dbReference>
<dbReference type="InterPro" id="IPR013783">
    <property type="entry name" value="Ig-like_fold"/>
</dbReference>
<keyword evidence="8" id="KW-0325">Glycoprotein</keyword>
<dbReference type="Gene3D" id="2.60.40.10">
    <property type="entry name" value="Immunoglobulins"/>
    <property type="match status" value="1"/>
</dbReference>
<dbReference type="OMA" id="WCLNCVD"/>
<reference evidence="12" key="2">
    <citation type="submission" date="2025-09" db="UniProtKB">
        <authorList>
            <consortium name="Ensembl"/>
        </authorList>
    </citation>
    <scope>IDENTIFICATION</scope>
</reference>
<evidence type="ECO:0000256" key="2">
    <source>
        <dbReference type="ARBA" id="ARBA00007180"/>
    </source>
</evidence>
<feature type="transmembrane region" description="Helical" evidence="10">
    <location>
        <begin position="130"/>
        <end position="150"/>
    </location>
</feature>
<evidence type="ECO:0000313" key="12">
    <source>
        <dbReference type="Ensembl" id="ENSVKKP00000012990.1"/>
    </source>
</evidence>
<dbReference type="PANTHER" id="PTHR13869">
    <property type="entry name" value="MYELIN P0 RELATED"/>
    <property type="match status" value="1"/>
</dbReference>
<evidence type="ECO:0000256" key="9">
    <source>
        <dbReference type="ARBA" id="ARBA00023319"/>
    </source>
</evidence>
<proteinExistence type="inferred from homology"/>
<dbReference type="PROSITE" id="PS50835">
    <property type="entry name" value="IG_LIKE"/>
    <property type="match status" value="1"/>
</dbReference>
<keyword evidence="9" id="KW-0393">Immunoglobulin domain</keyword>
<evidence type="ECO:0000256" key="3">
    <source>
        <dbReference type="ARBA" id="ARBA00022692"/>
    </source>
</evidence>
<keyword evidence="6 10" id="KW-0472">Membrane</keyword>
<dbReference type="AlphaFoldDB" id="A0A8D2JDI2"/>
<evidence type="ECO:0000259" key="11">
    <source>
        <dbReference type="PROSITE" id="PS50835"/>
    </source>
</evidence>
<keyword evidence="7" id="KW-1015">Disulfide bond</keyword>
<dbReference type="Ensembl" id="ENSVKKT00000013306.1">
    <property type="protein sequence ID" value="ENSVKKP00000012990.1"/>
    <property type="gene ID" value="ENSVKKG00000008996.1"/>
</dbReference>
<sequence>HALEIQADPEVQAFVGEPVTLKCWFSSSFPVTEKLTIDWTFRPLAGGSLQPIFHYQADAYPAKTGTFQGRVSWAGDVAKQDASITIANPTPDDNGTFSCAVKNPPDVQHDIPQTVLTVVRRGASLQLTSAGLLSILVFLPSAVVVALLLIRMGRKVGVLPRWKDVGYKKSSIEVSDTPERAGCGKRLAGWCLQHLDSDEEGPY</sequence>
<evidence type="ECO:0000256" key="7">
    <source>
        <dbReference type="ARBA" id="ARBA00023157"/>
    </source>
</evidence>
<name>A0A8D2JDI2_VARKO</name>
<reference evidence="12" key="1">
    <citation type="submission" date="2025-08" db="UniProtKB">
        <authorList>
            <consortium name="Ensembl"/>
        </authorList>
    </citation>
    <scope>IDENTIFICATION</scope>
</reference>
<dbReference type="InterPro" id="IPR007110">
    <property type="entry name" value="Ig-like_dom"/>
</dbReference>
<dbReference type="PANTHER" id="PTHR13869:SF20">
    <property type="entry name" value="MYELIN PROTEIN ZERO-LIKE PROTEIN 3"/>
    <property type="match status" value="1"/>
</dbReference>
<evidence type="ECO:0000256" key="1">
    <source>
        <dbReference type="ARBA" id="ARBA00004479"/>
    </source>
</evidence>
<evidence type="ECO:0000256" key="10">
    <source>
        <dbReference type="SAM" id="Phobius"/>
    </source>
</evidence>
<organism evidence="12 13">
    <name type="scientific">Varanus komodoensis</name>
    <name type="common">Komodo dragon</name>
    <dbReference type="NCBI Taxonomy" id="61221"/>
    <lineage>
        <taxon>Eukaryota</taxon>
        <taxon>Metazoa</taxon>
        <taxon>Chordata</taxon>
        <taxon>Craniata</taxon>
        <taxon>Vertebrata</taxon>
        <taxon>Euteleostomi</taxon>
        <taxon>Lepidosauria</taxon>
        <taxon>Squamata</taxon>
        <taxon>Bifurcata</taxon>
        <taxon>Unidentata</taxon>
        <taxon>Episquamata</taxon>
        <taxon>Toxicofera</taxon>
        <taxon>Anguimorpha</taxon>
        <taxon>Paleoanguimorpha</taxon>
        <taxon>Varanoidea</taxon>
        <taxon>Varanidae</taxon>
        <taxon>Varanus</taxon>
    </lineage>
</organism>
<feature type="domain" description="Ig-like" evidence="11">
    <location>
        <begin position="16"/>
        <end position="117"/>
    </location>
</feature>
<evidence type="ECO:0000313" key="13">
    <source>
        <dbReference type="Proteomes" id="UP000694545"/>
    </source>
</evidence>
<dbReference type="SMART" id="SM00409">
    <property type="entry name" value="IG"/>
    <property type="match status" value="1"/>
</dbReference>
<dbReference type="InterPro" id="IPR013106">
    <property type="entry name" value="Ig_V-set"/>
</dbReference>
<accession>A0A8D2JDI2</accession>